<evidence type="ECO:0000313" key="2">
    <source>
        <dbReference type="Proteomes" id="UP001061862"/>
    </source>
</evidence>
<name>A0ABY6CHF4_9HYPH</name>
<dbReference type="EMBL" id="CP104965">
    <property type="protein sequence ID" value="UXN71660.1"/>
    <property type="molecule type" value="Genomic_DNA"/>
</dbReference>
<evidence type="ECO:0000313" key="1">
    <source>
        <dbReference type="EMBL" id="UXN71660.1"/>
    </source>
</evidence>
<keyword evidence="2" id="KW-1185">Reference proteome</keyword>
<proteinExistence type="predicted"/>
<reference evidence="1 2" key="1">
    <citation type="submission" date="2022-09" db="EMBL/GenBank/DDBJ databases">
        <title>Interaction between co-microsymbionts with complementary sets of symbiotic genes in legume-rhizobium systems.</title>
        <authorList>
            <person name="Safronova V."/>
            <person name="Sazanova A."/>
            <person name="Afonin A."/>
            <person name="Chirak E."/>
        </authorList>
    </citation>
    <scope>NUCLEOTIDE SEQUENCE [LARGE SCALE GENOMIC DNA]</scope>
    <source>
        <strain evidence="1 2">A18/4-1</strain>
    </source>
</reference>
<gene>
    <name evidence="1" type="ORF">N8A98_10945</name>
</gene>
<accession>A0ABY6CHF4</accession>
<sequence length="73" mass="7519">MSNSIGTSPPAMINRIVDRAGTPAVAQLAKVAELTARLRIAAAEEQAKAALLNPQADTKAPVINSGAVVDRLI</sequence>
<dbReference type="RefSeq" id="WP_262171312.1">
    <property type="nucleotide sequence ID" value="NZ_CP104965.1"/>
</dbReference>
<dbReference type="Proteomes" id="UP001061862">
    <property type="component" value="Chromosome"/>
</dbReference>
<evidence type="ECO:0008006" key="3">
    <source>
        <dbReference type="Google" id="ProtNLM"/>
    </source>
</evidence>
<protein>
    <recommendedName>
        <fullName evidence="3">Motility protein</fullName>
    </recommendedName>
</protein>
<organism evidence="1 2">
    <name type="scientific">Devosia neptuniae</name>
    <dbReference type="NCBI Taxonomy" id="191302"/>
    <lineage>
        <taxon>Bacteria</taxon>
        <taxon>Pseudomonadati</taxon>
        <taxon>Pseudomonadota</taxon>
        <taxon>Alphaproteobacteria</taxon>
        <taxon>Hyphomicrobiales</taxon>
        <taxon>Devosiaceae</taxon>
        <taxon>Devosia</taxon>
    </lineage>
</organism>